<keyword evidence="2" id="KW-1185">Reference proteome</keyword>
<dbReference type="Proteomes" id="UP001597304">
    <property type="component" value="Unassembled WGS sequence"/>
</dbReference>
<reference evidence="2" key="1">
    <citation type="journal article" date="2019" name="Int. J. Syst. Evol. Microbiol.">
        <title>The Global Catalogue of Microorganisms (GCM) 10K type strain sequencing project: providing services to taxonomists for standard genome sequencing and annotation.</title>
        <authorList>
            <consortium name="The Broad Institute Genomics Platform"/>
            <consortium name="The Broad Institute Genome Sequencing Center for Infectious Disease"/>
            <person name="Wu L."/>
            <person name="Ma J."/>
        </authorList>
    </citation>
    <scope>NUCLEOTIDE SEQUENCE [LARGE SCALE GENOMIC DNA]</scope>
    <source>
        <strain evidence="2">LMG 29247</strain>
    </source>
</reference>
<sequence>MLSVGADIGALDASIGLRWDANVSRGLVHMVHSHYQDAKPVTAAVASHWQDSAPIKRPGASHWQDAAPVRSSTESKWQDSVRLRAVVAARYQDGLPVRSAATSAWQDTGRIRAAVSARWQDASPLRHAADSHWQEMQRLRASVASRWQDGTGARRFIVEDGRDATPISHAFASHWQDARKPPPGRSWHTIPPEPPHLCYDPADLGKLQFGLDTSALGVLAFWCRDDGGEQPAQIVVPARRVYIVINDVDLRRVDGNLPLPAYTLAMSLDADSWTWQWSATLHKAAVPLLAPARSGEPVEVEVKVNGVPYRLLVESMRRSRQFAQTRIEVSGRGTAALLDAPYAATQQFGNPSGPRSAQQLMLDVLTLNGVSIGWAVDWGLTDWQVPAGTWSHQGSYITALNAIAQAAGGYLQPHATARTLRVLPRYPVAPWDWGTLAPDIELPMDPVSIEGVEWVKKPDYTRVYVSGEGATGVLARITRTGTAGDELAPMVTDALITHADAARQRGRAILSDTGAQAMVSLTLPVLPETGLILPGQFIRRTDGAEVLQGYVRGMSLAWDRPKMRQTLEVQTHG</sequence>
<proteinExistence type="predicted"/>
<gene>
    <name evidence="1" type="ORF">ACFSF0_04525</name>
</gene>
<comment type="caution">
    <text evidence="1">The sequence shown here is derived from an EMBL/GenBank/DDBJ whole genome shotgun (WGS) entry which is preliminary data.</text>
</comment>
<name>A0ABW4KU84_9BURK</name>
<protein>
    <recommendedName>
        <fullName evidence="3">Tip attachment protein J domain-containing protein</fullName>
    </recommendedName>
</protein>
<evidence type="ECO:0000313" key="2">
    <source>
        <dbReference type="Proteomes" id="UP001597304"/>
    </source>
</evidence>
<evidence type="ECO:0008006" key="3">
    <source>
        <dbReference type="Google" id="ProtNLM"/>
    </source>
</evidence>
<evidence type="ECO:0000313" key="1">
    <source>
        <dbReference type="EMBL" id="MFD1709858.1"/>
    </source>
</evidence>
<dbReference type="EMBL" id="JBHUEJ010000011">
    <property type="protein sequence ID" value="MFD1709858.1"/>
    <property type="molecule type" value="Genomic_DNA"/>
</dbReference>
<accession>A0ABW4KU84</accession>
<dbReference type="RefSeq" id="WP_147914071.1">
    <property type="nucleotide sequence ID" value="NZ_JBHUEJ010000011.1"/>
</dbReference>
<organism evidence="1 2">
    <name type="scientific">Ottowia flava</name>
    <dbReference type="NCBI Taxonomy" id="2675430"/>
    <lineage>
        <taxon>Bacteria</taxon>
        <taxon>Pseudomonadati</taxon>
        <taxon>Pseudomonadota</taxon>
        <taxon>Betaproteobacteria</taxon>
        <taxon>Burkholderiales</taxon>
        <taxon>Comamonadaceae</taxon>
        <taxon>Ottowia</taxon>
    </lineage>
</organism>